<feature type="domain" description="TonB-dependent receptor plug" evidence="4">
    <location>
        <begin position="723"/>
        <end position="813"/>
    </location>
</feature>
<keyword evidence="3" id="KW-0732">Signal</keyword>
<dbReference type="Gene3D" id="2.170.130.10">
    <property type="entry name" value="TonB-dependent receptor, plug domain"/>
    <property type="match status" value="1"/>
</dbReference>
<dbReference type="Pfam" id="PF07715">
    <property type="entry name" value="Plug"/>
    <property type="match status" value="1"/>
</dbReference>
<keyword evidence="6" id="KW-1185">Reference proteome</keyword>
<sequence length="927" mass="103438">MRFFSANLQKRIFGILFLTFATTLFAFSQTASIKGTVKDSETGETLPFCNVFINNTTISTVTDMDGAYILEGLEPGAIELSFSFMGYEAQTKPVTLNPGGTLTVNLSMKALETELSDVEIKAKRDKSWERDLRKFENLFLGNDAIAGQSEIQNPWVVDFPEAEEKGSFKAEALLPIEIINNYLGYKITFDLKEFFDNPTSYRIAGAARFEEMTPESENQRVAWEQNRAETYRKSPQNMFRALLTGEHQKEGFYLYGDKAGGSPSMNMRSDIFANELGRSVVEYKPDNLVTKADKPGEYLINMKGRIEIHYQKGYTQVNTYKDAPYPVSWLEVSSGKVRVKENGSVLNPQDLVFSGDMDRKRISTLLPLDYDAEKAIQLQSLERTAQNLQEKVFIHTDKPVYYAGDEVYFKAFFNYGNPYLKEELSKVLYVELINANRDYIIEKKFKIFDGGVSGNFHLPDSLSEEKYFLRAYTNWNRNYGPNYLFIQPLEVLDLYSRVIPDASSEVQNQNFSIKTNQDQYSKREKVTLTLSAKDQSQMGIQALLAVSVIDQTQIPMAPYPVNIAEQLKLEKIPETVNLDRFSYAIEKGLTQKGKVSDEKGKGEEGEITVFVNDFEGMIDLESDKNGEFAMEDMEFYGPMKLAIQAMDKKGKPIENVELVEDLKAPVVLPSNPIFPQTTKADEAIRPLQLVESTPTGEEAEDDTKEKKSSQAIYGDPDYIVTGDKLMGTGNTVDLVNSLAGNVPGMRVIIAGTSGQQQIRIRGGGSSASGSFEPVVMVNGAVRPSVGSITAADNLRTIDPRDIDRVEVVSRIVSTLGEQGKNGVIAVYLKEGGSGSGPLGAKGMSMFTIEGYQPPQSFYQVDYEQEEESMAKDIRQTLYWNPMLVTDESGNATITFFTNDNAGPMTVEIRGLSINGTPISGTFTINQK</sequence>
<dbReference type="Proteomes" id="UP000184609">
    <property type="component" value="Unassembled WGS sequence"/>
</dbReference>
<feature type="coiled-coil region" evidence="1">
    <location>
        <begin position="371"/>
        <end position="398"/>
    </location>
</feature>
<evidence type="ECO:0000313" key="5">
    <source>
        <dbReference type="EMBL" id="SHO63775.1"/>
    </source>
</evidence>
<evidence type="ECO:0000256" key="2">
    <source>
        <dbReference type="SAM" id="MobiDB-lite"/>
    </source>
</evidence>
<keyword evidence="5" id="KW-0675">Receptor</keyword>
<dbReference type="Gene3D" id="2.60.40.1120">
    <property type="entry name" value="Carboxypeptidase-like, regulatory domain"/>
    <property type="match status" value="1"/>
</dbReference>
<evidence type="ECO:0000256" key="3">
    <source>
        <dbReference type="SAM" id="SignalP"/>
    </source>
</evidence>
<dbReference type="Pfam" id="PF13715">
    <property type="entry name" value="CarbopepD_reg_2"/>
    <property type="match status" value="1"/>
</dbReference>
<dbReference type="EMBL" id="FRXN01000004">
    <property type="protein sequence ID" value="SHO63775.1"/>
    <property type="molecule type" value="Genomic_DNA"/>
</dbReference>
<feature type="signal peptide" evidence="3">
    <location>
        <begin position="1"/>
        <end position="26"/>
    </location>
</feature>
<dbReference type="RefSeq" id="WP_083586473.1">
    <property type="nucleotide sequence ID" value="NZ_FRXN01000004.1"/>
</dbReference>
<reference evidence="6" key="1">
    <citation type="submission" date="2016-12" db="EMBL/GenBank/DDBJ databases">
        <authorList>
            <person name="Varghese N."/>
            <person name="Submissions S."/>
        </authorList>
    </citation>
    <scope>NUCLEOTIDE SEQUENCE [LARGE SCALE GENOMIC DNA]</scope>
    <source>
        <strain evidence="6">DSM 25035</strain>
    </source>
</reference>
<dbReference type="AlphaFoldDB" id="A0A1M7ZFT3"/>
<dbReference type="SUPFAM" id="SSF56935">
    <property type="entry name" value="Porins"/>
    <property type="match status" value="1"/>
</dbReference>
<organism evidence="5 6">
    <name type="scientific">Algoriphagus zhangzhouensis</name>
    <dbReference type="NCBI Taxonomy" id="1073327"/>
    <lineage>
        <taxon>Bacteria</taxon>
        <taxon>Pseudomonadati</taxon>
        <taxon>Bacteroidota</taxon>
        <taxon>Cytophagia</taxon>
        <taxon>Cytophagales</taxon>
        <taxon>Cyclobacteriaceae</taxon>
        <taxon>Algoriphagus</taxon>
    </lineage>
</organism>
<dbReference type="InterPro" id="IPR012910">
    <property type="entry name" value="Plug_dom"/>
</dbReference>
<dbReference type="STRING" id="1073327.SAMN04488108_2937"/>
<feature type="chain" id="PRO_5012590890" evidence="3">
    <location>
        <begin position="27"/>
        <end position="927"/>
    </location>
</feature>
<feature type="region of interest" description="Disordered" evidence="2">
    <location>
        <begin position="689"/>
        <end position="709"/>
    </location>
</feature>
<dbReference type="GO" id="GO:0030246">
    <property type="term" value="F:carbohydrate binding"/>
    <property type="evidence" value="ECO:0007669"/>
    <property type="project" value="InterPro"/>
</dbReference>
<proteinExistence type="predicted"/>
<accession>A0A1M7ZFT3</accession>
<evidence type="ECO:0000256" key="1">
    <source>
        <dbReference type="SAM" id="Coils"/>
    </source>
</evidence>
<protein>
    <submittedName>
        <fullName evidence="5">TonB-dependent Receptor Plug Domain</fullName>
    </submittedName>
</protein>
<evidence type="ECO:0000259" key="4">
    <source>
        <dbReference type="Pfam" id="PF07715"/>
    </source>
</evidence>
<dbReference type="InterPro" id="IPR037066">
    <property type="entry name" value="Plug_dom_sf"/>
</dbReference>
<gene>
    <name evidence="5" type="ORF">SAMN04488108_2937</name>
</gene>
<name>A0A1M7ZFT3_9BACT</name>
<dbReference type="OrthoDB" id="1223654at2"/>
<keyword evidence="1" id="KW-0175">Coiled coil</keyword>
<evidence type="ECO:0000313" key="6">
    <source>
        <dbReference type="Proteomes" id="UP000184609"/>
    </source>
</evidence>
<dbReference type="Gene3D" id="2.60.40.1930">
    <property type="match status" value="1"/>
</dbReference>
<dbReference type="SUPFAM" id="SSF49452">
    <property type="entry name" value="Starch-binding domain-like"/>
    <property type="match status" value="1"/>
</dbReference>
<dbReference type="InterPro" id="IPR013784">
    <property type="entry name" value="Carb-bd-like_fold"/>
</dbReference>